<dbReference type="PROSITE" id="PS50110">
    <property type="entry name" value="RESPONSE_REGULATORY"/>
    <property type="match status" value="1"/>
</dbReference>
<evidence type="ECO:0000313" key="4">
    <source>
        <dbReference type="EMBL" id="GLK88973.1"/>
    </source>
</evidence>
<reference evidence="4" key="2">
    <citation type="submission" date="2023-01" db="EMBL/GenBank/DDBJ databases">
        <authorList>
            <person name="Sun Q."/>
            <person name="Evtushenko L."/>
        </authorList>
    </citation>
    <scope>NUCLEOTIDE SEQUENCE</scope>
    <source>
        <strain evidence="4">VKM B-2935</strain>
    </source>
</reference>
<dbReference type="SUPFAM" id="SSF52172">
    <property type="entry name" value="CheY-like"/>
    <property type="match status" value="1"/>
</dbReference>
<dbReference type="PROSITE" id="PS50883">
    <property type="entry name" value="EAL"/>
    <property type="match status" value="1"/>
</dbReference>
<dbReference type="PANTHER" id="PTHR33121:SF70">
    <property type="entry name" value="SIGNALING PROTEIN YKOW"/>
    <property type="match status" value="1"/>
</dbReference>
<dbReference type="InterPro" id="IPR001633">
    <property type="entry name" value="EAL_dom"/>
</dbReference>
<protein>
    <submittedName>
        <fullName evidence="4">Transcriptional regulator</fullName>
    </submittedName>
</protein>
<dbReference type="AlphaFoldDB" id="A0A9W6K8M3"/>
<dbReference type="InterPro" id="IPR035919">
    <property type="entry name" value="EAL_sf"/>
</dbReference>
<dbReference type="SUPFAM" id="SSF141868">
    <property type="entry name" value="EAL domain-like"/>
    <property type="match status" value="1"/>
</dbReference>
<dbReference type="RefSeq" id="WP_271195172.1">
    <property type="nucleotide sequence ID" value="NZ_BSFN01000004.1"/>
</dbReference>
<dbReference type="InterPro" id="IPR001789">
    <property type="entry name" value="Sig_transdc_resp-reg_receiver"/>
</dbReference>
<dbReference type="Gene3D" id="3.40.50.2300">
    <property type="match status" value="1"/>
</dbReference>
<dbReference type="InterPro" id="IPR050706">
    <property type="entry name" value="Cyclic-di-GMP_PDE-like"/>
</dbReference>
<evidence type="ECO:0000259" key="2">
    <source>
        <dbReference type="PROSITE" id="PS50110"/>
    </source>
</evidence>
<dbReference type="Proteomes" id="UP001143328">
    <property type="component" value="Unassembled WGS sequence"/>
</dbReference>
<dbReference type="Pfam" id="PF00563">
    <property type="entry name" value="EAL"/>
    <property type="match status" value="1"/>
</dbReference>
<evidence type="ECO:0000256" key="1">
    <source>
        <dbReference type="PROSITE-ProRule" id="PRU00169"/>
    </source>
</evidence>
<dbReference type="CDD" id="cd01948">
    <property type="entry name" value="EAL"/>
    <property type="match status" value="1"/>
</dbReference>
<proteinExistence type="predicted"/>
<feature type="domain" description="EAL" evidence="3">
    <location>
        <begin position="139"/>
        <end position="391"/>
    </location>
</feature>
<name>A0A9W6K8M3_9PSED</name>
<accession>A0A9W6K8M3</accession>
<keyword evidence="5" id="KW-1185">Reference proteome</keyword>
<evidence type="ECO:0000313" key="5">
    <source>
        <dbReference type="Proteomes" id="UP001143328"/>
    </source>
</evidence>
<dbReference type="SMART" id="SM00052">
    <property type="entry name" value="EAL"/>
    <property type="match status" value="1"/>
</dbReference>
<dbReference type="PANTHER" id="PTHR33121">
    <property type="entry name" value="CYCLIC DI-GMP PHOSPHODIESTERASE PDEF"/>
    <property type="match status" value="1"/>
</dbReference>
<sequence>MAQPKILISQDHPLAQQALAATLKSLGYSRLFIAETYQNAIDLARDEGNFDIFICTITAPNAHELHLLNQIQTYGRINYLLLINEMPSYLLAPIRKIANNCQYTVLAELGKPFTKMEVQSALLKYRPDQGNETAKAAVDTFPAKVIANAAEKNQFIPFYQPKVNLQTMEVIGAEILMRWNHPNWGILGPGAFMDIAKRFGHIDAMMLDILDQALTWTTEQQFDKDFKLAVNVDAIQLCKPDFHKKIAEMLNDKKFPGHNLILEVTECGILKSPIVCMTNLIQLRLLDCGVSIDDFGVGLSSLQRVCDLPCTELKLDMSFAQSIPYNQRSRLAVANMAKLSKEMDIQLVAEGIETTEQLHLLQKMGCPVGQGYLFSPPVSAKNLLKWLKHHEKYRSLKKNN</sequence>
<gene>
    <name evidence="4" type="ORF">GCM10017655_20350</name>
</gene>
<evidence type="ECO:0000259" key="3">
    <source>
        <dbReference type="PROSITE" id="PS50883"/>
    </source>
</evidence>
<comment type="caution">
    <text evidence="4">The sequence shown here is derived from an EMBL/GenBank/DDBJ whole genome shotgun (WGS) entry which is preliminary data.</text>
</comment>
<reference evidence="4" key="1">
    <citation type="journal article" date="2014" name="Int. J. Syst. Evol. Microbiol.">
        <title>Complete genome sequence of Corynebacterium casei LMG S-19264T (=DSM 44701T), isolated from a smear-ripened cheese.</title>
        <authorList>
            <consortium name="US DOE Joint Genome Institute (JGI-PGF)"/>
            <person name="Walter F."/>
            <person name="Albersmeier A."/>
            <person name="Kalinowski J."/>
            <person name="Ruckert C."/>
        </authorList>
    </citation>
    <scope>NUCLEOTIDE SEQUENCE</scope>
    <source>
        <strain evidence="4">VKM B-2935</strain>
    </source>
</reference>
<dbReference type="InterPro" id="IPR011006">
    <property type="entry name" value="CheY-like_superfamily"/>
</dbReference>
<dbReference type="Gene3D" id="3.20.20.450">
    <property type="entry name" value="EAL domain"/>
    <property type="match status" value="1"/>
</dbReference>
<organism evidence="4 5">
    <name type="scientific">Pseudomonas turukhanskensis</name>
    <dbReference type="NCBI Taxonomy" id="1806536"/>
    <lineage>
        <taxon>Bacteria</taxon>
        <taxon>Pseudomonadati</taxon>
        <taxon>Pseudomonadota</taxon>
        <taxon>Gammaproteobacteria</taxon>
        <taxon>Pseudomonadales</taxon>
        <taxon>Pseudomonadaceae</taxon>
        <taxon>Pseudomonas</taxon>
    </lineage>
</organism>
<dbReference type="GO" id="GO:0071111">
    <property type="term" value="F:cyclic-guanylate-specific phosphodiesterase activity"/>
    <property type="evidence" value="ECO:0007669"/>
    <property type="project" value="InterPro"/>
</dbReference>
<comment type="caution">
    <text evidence="1">Lacks conserved residue(s) required for the propagation of feature annotation.</text>
</comment>
<dbReference type="EMBL" id="BSFN01000004">
    <property type="protein sequence ID" value="GLK88973.1"/>
    <property type="molecule type" value="Genomic_DNA"/>
</dbReference>
<feature type="domain" description="Response regulatory" evidence="2">
    <location>
        <begin position="5"/>
        <end position="126"/>
    </location>
</feature>
<dbReference type="GO" id="GO:0000160">
    <property type="term" value="P:phosphorelay signal transduction system"/>
    <property type="evidence" value="ECO:0007669"/>
    <property type="project" value="InterPro"/>
</dbReference>